<dbReference type="PROSITE" id="PS50888">
    <property type="entry name" value="BHLH"/>
    <property type="match status" value="1"/>
</dbReference>
<evidence type="ECO:0000259" key="6">
    <source>
        <dbReference type="PROSITE" id="PS50888"/>
    </source>
</evidence>
<dbReference type="Pfam" id="PF00010">
    <property type="entry name" value="HLH"/>
    <property type="match status" value="1"/>
</dbReference>
<evidence type="ECO:0000256" key="2">
    <source>
        <dbReference type="ARBA" id="ARBA00023015"/>
    </source>
</evidence>
<dbReference type="AlphaFoldDB" id="A0A7J0EPZ8"/>
<dbReference type="PANTHER" id="PTHR31945:SF63">
    <property type="entry name" value="TRANSCRIPTION FACTOR BHLH90"/>
    <property type="match status" value="1"/>
</dbReference>
<name>A0A7J0EPZ8_9ERIC</name>
<keyword evidence="3" id="KW-0804">Transcription</keyword>
<feature type="region of interest" description="Disordered" evidence="5">
    <location>
        <begin position="229"/>
        <end position="261"/>
    </location>
</feature>
<dbReference type="GO" id="GO:0003700">
    <property type="term" value="F:DNA-binding transcription factor activity"/>
    <property type="evidence" value="ECO:0007669"/>
    <property type="project" value="TreeGrafter"/>
</dbReference>
<evidence type="ECO:0000256" key="1">
    <source>
        <dbReference type="ARBA" id="ARBA00004123"/>
    </source>
</evidence>
<comment type="subcellular location">
    <subcellularLocation>
        <location evidence="1">Nucleus</location>
    </subcellularLocation>
</comment>
<evidence type="ECO:0000313" key="8">
    <source>
        <dbReference type="Proteomes" id="UP000585474"/>
    </source>
</evidence>
<dbReference type="Pfam" id="PF14215">
    <property type="entry name" value="bHLH-MYC_N"/>
    <property type="match status" value="1"/>
</dbReference>
<evidence type="ECO:0000256" key="5">
    <source>
        <dbReference type="SAM" id="MobiDB-lite"/>
    </source>
</evidence>
<keyword evidence="7" id="KW-0238">DNA-binding</keyword>
<dbReference type="InterPro" id="IPR011598">
    <property type="entry name" value="bHLH_dom"/>
</dbReference>
<evidence type="ECO:0000313" key="7">
    <source>
        <dbReference type="EMBL" id="GFY88286.1"/>
    </source>
</evidence>
<feature type="domain" description="BHLH" evidence="6">
    <location>
        <begin position="307"/>
        <end position="356"/>
    </location>
</feature>
<gene>
    <name evidence="7" type="ORF">Acr_06g0002260</name>
</gene>
<dbReference type="SUPFAM" id="SSF47459">
    <property type="entry name" value="HLH, helix-loop-helix DNA-binding domain"/>
    <property type="match status" value="1"/>
</dbReference>
<dbReference type="InterPro" id="IPR051358">
    <property type="entry name" value="TF_AMS/ICE1/BHLH6-like"/>
</dbReference>
<proteinExistence type="predicted"/>
<evidence type="ECO:0000256" key="4">
    <source>
        <dbReference type="ARBA" id="ARBA00023242"/>
    </source>
</evidence>
<dbReference type="SMART" id="SM00353">
    <property type="entry name" value="HLH"/>
    <property type="match status" value="1"/>
</dbReference>
<organism evidence="7 8">
    <name type="scientific">Actinidia rufa</name>
    <dbReference type="NCBI Taxonomy" id="165716"/>
    <lineage>
        <taxon>Eukaryota</taxon>
        <taxon>Viridiplantae</taxon>
        <taxon>Streptophyta</taxon>
        <taxon>Embryophyta</taxon>
        <taxon>Tracheophyta</taxon>
        <taxon>Spermatophyta</taxon>
        <taxon>Magnoliopsida</taxon>
        <taxon>eudicotyledons</taxon>
        <taxon>Gunneridae</taxon>
        <taxon>Pentapetalae</taxon>
        <taxon>asterids</taxon>
        <taxon>Ericales</taxon>
        <taxon>Actinidiaceae</taxon>
        <taxon>Actinidia</taxon>
    </lineage>
</organism>
<protein>
    <submittedName>
        <fullName evidence="7">Basic helix-loop-helix (BHLH) DNA-binding superfamily protein</fullName>
    </submittedName>
</protein>
<keyword evidence="2" id="KW-0805">Transcription regulation</keyword>
<dbReference type="GO" id="GO:0043565">
    <property type="term" value="F:sequence-specific DNA binding"/>
    <property type="evidence" value="ECO:0007669"/>
    <property type="project" value="TreeGrafter"/>
</dbReference>
<dbReference type="GO" id="GO:0046983">
    <property type="term" value="F:protein dimerization activity"/>
    <property type="evidence" value="ECO:0007669"/>
    <property type="project" value="InterPro"/>
</dbReference>
<dbReference type="EMBL" id="BJWL01000006">
    <property type="protein sequence ID" value="GFY88286.1"/>
    <property type="molecule type" value="Genomic_DNA"/>
</dbReference>
<dbReference type="Gene3D" id="4.10.280.10">
    <property type="entry name" value="Helix-loop-helix DNA-binding domain"/>
    <property type="match status" value="1"/>
</dbReference>
<dbReference type="GO" id="GO:0005634">
    <property type="term" value="C:nucleus"/>
    <property type="evidence" value="ECO:0007669"/>
    <property type="project" value="UniProtKB-SubCell"/>
</dbReference>
<dbReference type="PANTHER" id="PTHR31945">
    <property type="entry name" value="TRANSCRIPTION FACTOR SCREAM2-RELATED"/>
    <property type="match status" value="1"/>
</dbReference>
<dbReference type="InterPro" id="IPR036638">
    <property type="entry name" value="HLH_DNA-bd_sf"/>
</dbReference>
<keyword evidence="4" id="KW-0539">Nucleus</keyword>
<reference evidence="7 8" key="1">
    <citation type="submission" date="2019-07" db="EMBL/GenBank/DDBJ databases">
        <title>De Novo Assembly of kiwifruit Actinidia rufa.</title>
        <authorList>
            <person name="Sugita-Konishi S."/>
            <person name="Sato K."/>
            <person name="Mori E."/>
            <person name="Abe Y."/>
            <person name="Kisaki G."/>
            <person name="Hamano K."/>
            <person name="Suezawa K."/>
            <person name="Otani M."/>
            <person name="Fukuda T."/>
            <person name="Manabe T."/>
            <person name="Gomi K."/>
            <person name="Tabuchi M."/>
            <person name="Akimitsu K."/>
            <person name="Kataoka I."/>
        </authorList>
    </citation>
    <scope>NUCLEOTIDE SEQUENCE [LARGE SCALE GENOMIC DNA]</scope>
    <source>
        <strain evidence="8">cv. Fuchu</strain>
    </source>
</reference>
<accession>A0A7J0EPZ8</accession>
<dbReference type="Proteomes" id="UP000585474">
    <property type="component" value="Unassembled WGS sequence"/>
</dbReference>
<dbReference type="Pfam" id="PF22754">
    <property type="entry name" value="bHLH-TF_ACT-like_plant"/>
    <property type="match status" value="1"/>
</dbReference>
<dbReference type="InterPro" id="IPR025610">
    <property type="entry name" value="MYC/MYB_N"/>
</dbReference>
<keyword evidence="8" id="KW-1185">Reference proteome</keyword>
<dbReference type="InterPro" id="IPR054502">
    <property type="entry name" value="bHLH-TF_ACT-like_plant"/>
</dbReference>
<dbReference type="OrthoDB" id="1890947at2759"/>
<evidence type="ECO:0000256" key="3">
    <source>
        <dbReference type="ARBA" id="ARBA00023163"/>
    </source>
</evidence>
<sequence length="496" mass="56315">MRAVETALQWLRPLVETKAWDYCVVWKSGDDPSRHIQTHPNSNLPFWYFEWVGCCCGGAYGVCKNVKEEKAEELQLLPLCRDTHIKHFVNNKACHSLAHFPSSIPLYSGVHGEAVLSAEPRWLSGTKDSQIQEPTGTQLLIPVVGGLIELFSAKHIFKDQRVIEFVITQYKITMEQEAITAQHNSGLSLNIQPRDPLLGEHLTVWPHPMQDLNYFPRLQFLPPVSQPNHHLSFKGSSTGSNPSNEHPSFNSGSVPLSPNGSVNETIKKYPICKKSDSNGHLSYNQESEFLLGDSNHLKPKQRMEREPYHSKNLVTERNRRNRIRDGLFALRALVPKISKMDRASIPGDAIEYIEALQKTVKELKDELRAMEEEECKHKSHQHVILDLNVIKDPVTSTTTEHNHDGSIMENIEMQVEVYQIGTRDFLLKLLCKQKQGGFVRLMEALNSLGLQVIDANVSTYSGKVLNMLKVEVNKSEFQPKSLKDSLIKLVRQTYQT</sequence>
<comment type="caution">
    <text evidence="7">The sequence shown here is derived from an EMBL/GenBank/DDBJ whole genome shotgun (WGS) entry which is preliminary data.</text>
</comment>